<dbReference type="EMBL" id="CP021748">
    <property type="protein sequence ID" value="ARX88589.1"/>
    <property type="molecule type" value="Genomic_DNA"/>
</dbReference>
<reference evidence="2 3" key="1">
    <citation type="submission" date="2017-05" db="EMBL/GenBank/DDBJ databases">
        <title>Streptomyces alboflavus Genome sequencing and assembly.</title>
        <authorList>
            <person name="Wang Y."/>
            <person name="Du B."/>
            <person name="Ding Y."/>
            <person name="Liu H."/>
            <person name="Hou Q."/>
            <person name="Liu K."/>
            <person name="Wang C."/>
            <person name="Yao L."/>
        </authorList>
    </citation>
    <scope>NUCLEOTIDE SEQUENCE [LARGE SCALE GENOMIC DNA]</scope>
    <source>
        <strain evidence="2 3">MDJK44</strain>
    </source>
</reference>
<keyword evidence="3" id="KW-1185">Reference proteome</keyword>
<evidence type="ECO:0000256" key="1">
    <source>
        <dbReference type="SAM" id="MobiDB-lite"/>
    </source>
</evidence>
<evidence type="ECO:0000313" key="3">
    <source>
        <dbReference type="Proteomes" id="UP000195880"/>
    </source>
</evidence>
<protein>
    <submittedName>
        <fullName evidence="2">Uncharacterized protein</fullName>
    </submittedName>
</protein>
<organism evidence="2 3">
    <name type="scientific">Streptomyces alboflavus</name>
    <dbReference type="NCBI Taxonomy" id="67267"/>
    <lineage>
        <taxon>Bacteria</taxon>
        <taxon>Bacillati</taxon>
        <taxon>Actinomycetota</taxon>
        <taxon>Actinomycetes</taxon>
        <taxon>Kitasatosporales</taxon>
        <taxon>Streptomycetaceae</taxon>
        <taxon>Streptomyces</taxon>
    </lineage>
</organism>
<gene>
    <name evidence="2" type="ORF">SMD44_08076</name>
</gene>
<name>A0A1Z1WQC6_9ACTN</name>
<feature type="region of interest" description="Disordered" evidence="1">
    <location>
        <begin position="77"/>
        <end position="100"/>
    </location>
</feature>
<accession>A0A1Z1WQC6</accession>
<evidence type="ECO:0000313" key="2">
    <source>
        <dbReference type="EMBL" id="ARX88589.1"/>
    </source>
</evidence>
<dbReference type="AlphaFoldDB" id="A0A1Z1WQC6"/>
<sequence length="100" mass="11031">MKVGLPWRWVRRTQVLTKKPTRSVRLSSVRLAMGEPMVMSSPAPRPCRRTARAASRTIEEVAPWVRASSPMAVASCGSRVNSSESPRWLASVGRGRSVGR</sequence>
<dbReference type="Proteomes" id="UP000195880">
    <property type="component" value="Chromosome"/>
</dbReference>
<proteinExistence type="predicted"/>
<dbReference type="KEGG" id="salf:SMD44_08076"/>